<gene>
    <name evidence="1" type="ORF">TBRA_LOCUS13005</name>
</gene>
<accession>A0A6H5IWV7</accession>
<dbReference type="Proteomes" id="UP000479190">
    <property type="component" value="Unassembled WGS sequence"/>
</dbReference>
<feature type="non-terminal residue" evidence="1">
    <location>
        <position position="200"/>
    </location>
</feature>
<proteinExistence type="predicted"/>
<reference evidence="1 2" key="1">
    <citation type="submission" date="2020-02" db="EMBL/GenBank/DDBJ databases">
        <authorList>
            <person name="Ferguson B K."/>
        </authorList>
    </citation>
    <scope>NUCLEOTIDE SEQUENCE [LARGE SCALE GENOMIC DNA]</scope>
</reference>
<evidence type="ECO:0000313" key="2">
    <source>
        <dbReference type="Proteomes" id="UP000479190"/>
    </source>
</evidence>
<dbReference type="AlphaFoldDB" id="A0A6H5IWV7"/>
<name>A0A6H5IWV7_9HYME</name>
<evidence type="ECO:0000313" key="1">
    <source>
        <dbReference type="EMBL" id="CAB0041333.1"/>
    </source>
</evidence>
<protein>
    <submittedName>
        <fullName evidence="1">Uncharacterized protein</fullName>
    </submittedName>
</protein>
<dbReference type="EMBL" id="CADCXV010001108">
    <property type="protein sequence ID" value="CAB0041333.1"/>
    <property type="molecule type" value="Genomic_DNA"/>
</dbReference>
<sequence>MSIKPWLGHWQHLDLHLWIQPSRLTRSAERVLLNVMRSRKGSPSVHLLGFYPRSHQADNESVGDEGRATARIRRKTLHEAKTDVAAAAANLSEQVARAPSSSPLSLTSGNGQKCSKIRLASRKASLWSTVRNDLPRASLWSTVRNDLPRASLWSTLAIFSAELRGTQEFSGVFFLIICPLCATPPQQCDLKIEKWRTQNY</sequence>
<organism evidence="1 2">
    <name type="scientific">Trichogramma brassicae</name>
    <dbReference type="NCBI Taxonomy" id="86971"/>
    <lineage>
        <taxon>Eukaryota</taxon>
        <taxon>Metazoa</taxon>
        <taxon>Ecdysozoa</taxon>
        <taxon>Arthropoda</taxon>
        <taxon>Hexapoda</taxon>
        <taxon>Insecta</taxon>
        <taxon>Pterygota</taxon>
        <taxon>Neoptera</taxon>
        <taxon>Endopterygota</taxon>
        <taxon>Hymenoptera</taxon>
        <taxon>Apocrita</taxon>
        <taxon>Proctotrupomorpha</taxon>
        <taxon>Chalcidoidea</taxon>
        <taxon>Trichogrammatidae</taxon>
        <taxon>Trichogramma</taxon>
    </lineage>
</organism>
<keyword evidence="2" id="KW-1185">Reference proteome</keyword>